<keyword evidence="5 12" id="KW-0999">Mitochondrion inner membrane</keyword>
<dbReference type="PANTHER" id="PTHR28021">
    <property type="entry name" value="PRESEQUENCE TRANSLOCATED-ASSOCIATED MOTOR SUBUNIT PAM17, MITOCHONDRIAL"/>
    <property type="match status" value="1"/>
</dbReference>
<dbReference type="InterPro" id="IPR013875">
    <property type="entry name" value="Pam17"/>
</dbReference>
<evidence type="ECO:0000256" key="12">
    <source>
        <dbReference type="RuleBase" id="RU367146"/>
    </source>
</evidence>
<name>A0ABQ8FBT4_9FUNG</name>
<evidence type="ECO:0000313" key="14">
    <source>
        <dbReference type="Proteomes" id="UP001648503"/>
    </source>
</evidence>
<evidence type="ECO:0000256" key="9">
    <source>
        <dbReference type="ARBA" id="ARBA00023010"/>
    </source>
</evidence>
<evidence type="ECO:0000256" key="10">
    <source>
        <dbReference type="ARBA" id="ARBA00023128"/>
    </source>
</evidence>
<dbReference type="EMBL" id="JAFCIX010000338">
    <property type="protein sequence ID" value="KAH6594222.1"/>
    <property type="molecule type" value="Genomic_DNA"/>
</dbReference>
<dbReference type="PANTHER" id="PTHR28021:SF1">
    <property type="entry name" value="PRESEQUENCE TRANSLOCATED-ASSOCIATED MOTOR SUBUNIT PAM17, MITOCHONDRIAL"/>
    <property type="match status" value="1"/>
</dbReference>
<evidence type="ECO:0000256" key="1">
    <source>
        <dbReference type="ARBA" id="ARBA00004448"/>
    </source>
</evidence>
<keyword evidence="14" id="KW-1185">Reference proteome</keyword>
<sequence length="194" mass="22100">MLSQILLRRLIVASPVRTLSIRAAAAPKLPNLQTVSWTEFFALRKSRRLVERSSGLVGGLLGLTLGSYYFVFVAEFDPFTPIWGMDPSMPYMMAAMSVSVAATVAANLGSTQLWRAMRSPEILRAFDLREKEFHMRILRHRPKDLPLFTTASPTRPPTPPDYYGERIYSFSDYRKWIRQQRKFIAATTPPSSQL</sequence>
<comment type="similarity">
    <text evidence="2 12">Belongs to the PAM17 family.</text>
</comment>
<keyword evidence="10 12" id="KW-0496">Mitochondrion</keyword>
<reference evidence="13 14" key="1">
    <citation type="submission" date="2021-02" db="EMBL/GenBank/DDBJ databases">
        <title>Variation within the Batrachochytrium salamandrivorans European outbreak.</title>
        <authorList>
            <person name="Kelly M."/>
            <person name="Pasmans F."/>
            <person name="Shea T.P."/>
            <person name="Munoz J.F."/>
            <person name="Carranza S."/>
            <person name="Cuomo C.A."/>
            <person name="Martel A."/>
        </authorList>
    </citation>
    <scope>NUCLEOTIDE SEQUENCE [LARGE SCALE GENOMIC DNA]</scope>
    <source>
        <strain evidence="13 14">AMFP18/2</strain>
    </source>
</reference>
<keyword evidence="9 12" id="KW-0811">Translocation</keyword>
<evidence type="ECO:0000256" key="7">
    <source>
        <dbReference type="ARBA" id="ARBA00022946"/>
    </source>
</evidence>
<keyword evidence="7" id="KW-0809">Transit peptide</keyword>
<proteinExistence type="inferred from homology"/>
<keyword evidence="6 12" id="KW-0653">Protein transport</keyword>
<keyword evidence="3 12" id="KW-0813">Transport</keyword>
<organism evidence="13 14">
    <name type="scientific">Batrachochytrium salamandrivorans</name>
    <dbReference type="NCBI Taxonomy" id="1357716"/>
    <lineage>
        <taxon>Eukaryota</taxon>
        <taxon>Fungi</taxon>
        <taxon>Fungi incertae sedis</taxon>
        <taxon>Chytridiomycota</taxon>
        <taxon>Chytridiomycota incertae sedis</taxon>
        <taxon>Chytridiomycetes</taxon>
        <taxon>Rhizophydiales</taxon>
        <taxon>Rhizophydiales incertae sedis</taxon>
        <taxon>Batrachochytrium</taxon>
    </lineage>
</organism>
<feature type="transmembrane region" description="Helical" evidence="12">
    <location>
        <begin position="53"/>
        <end position="71"/>
    </location>
</feature>
<dbReference type="Proteomes" id="UP001648503">
    <property type="component" value="Unassembled WGS sequence"/>
</dbReference>
<evidence type="ECO:0000256" key="11">
    <source>
        <dbReference type="ARBA" id="ARBA00023136"/>
    </source>
</evidence>
<evidence type="ECO:0000256" key="2">
    <source>
        <dbReference type="ARBA" id="ARBA00006837"/>
    </source>
</evidence>
<gene>
    <name evidence="13" type="ORF">BASA50_006812</name>
</gene>
<evidence type="ECO:0000256" key="8">
    <source>
        <dbReference type="ARBA" id="ARBA00022989"/>
    </source>
</evidence>
<keyword evidence="8 12" id="KW-1133">Transmembrane helix</keyword>
<accession>A0ABQ8FBT4</accession>
<dbReference type="Pfam" id="PF08566">
    <property type="entry name" value="Pam17"/>
    <property type="match status" value="1"/>
</dbReference>
<comment type="subunit">
    <text evidence="12">Component of the PAM complex.</text>
</comment>
<keyword evidence="11 12" id="KW-0472">Membrane</keyword>
<comment type="subcellular location">
    <subcellularLocation>
        <location evidence="1 12">Mitochondrion inner membrane</location>
        <topology evidence="1 12">Multi-pass membrane protein</topology>
    </subcellularLocation>
</comment>
<evidence type="ECO:0000256" key="4">
    <source>
        <dbReference type="ARBA" id="ARBA00022692"/>
    </source>
</evidence>
<comment type="function">
    <text evidence="12">Component of the PAM complex, a complex required for the translocation of transit peptide-containing proteins from the inner membrane into the mitochondrial matrix in an ATP-dependent manner.</text>
</comment>
<keyword evidence="4 12" id="KW-0812">Transmembrane</keyword>
<evidence type="ECO:0000256" key="3">
    <source>
        <dbReference type="ARBA" id="ARBA00022448"/>
    </source>
</evidence>
<protein>
    <recommendedName>
        <fullName evidence="12">Presequence translocated-associated motor subunit PAM17</fullName>
    </recommendedName>
</protein>
<feature type="transmembrane region" description="Helical" evidence="12">
    <location>
        <begin position="91"/>
        <end position="109"/>
    </location>
</feature>
<evidence type="ECO:0000256" key="5">
    <source>
        <dbReference type="ARBA" id="ARBA00022792"/>
    </source>
</evidence>
<evidence type="ECO:0000256" key="6">
    <source>
        <dbReference type="ARBA" id="ARBA00022927"/>
    </source>
</evidence>
<evidence type="ECO:0000313" key="13">
    <source>
        <dbReference type="EMBL" id="KAH6594222.1"/>
    </source>
</evidence>
<comment type="caution">
    <text evidence="13">The sequence shown here is derived from an EMBL/GenBank/DDBJ whole genome shotgun (WGS) entry which is preliminary data.</text>
</comment>